<keyword evidence="3" id="KW-0663">Pyridoxal phosphate</keyword>
<reference evidence="6" key="1">
    <citation type="journal article" date="2021" name="Nat. Commun.">
        <title>Genetic determinants of endophytism in the Arabidopsis root mycobiome.</title>
        <authorList>
            <person name="Mesny F."/>
            <person name="Miyauchi S."/>
            <person name="Thiergart T."/>
            <person name="Pickel B."/>
            <person name="Atanasova L."/>
            <person name="Karlsson M."/>
            <person name="Huettel B."/>
            <person name="Barry K.W."/>
            <person name="Haridas S."/>
            <person name="Chen C."/>
            <person name="Bauer D."/>
            <person name="Andreopoulos W."/>
            <person name="Pangilinan J."/>
            <person name="LaButti K."/>
            <person name="Riley R."/>
            <person name="Lipzen A."/>
            <person name="Clum A."/>
            <person name="Drula E."/>
            <person name="Henrissat B."/>
            <person name="Kohler A."/>
            <person name="Grigoriev I.V."/>
            <person name="Martin F.M."/>
            <person name="Hacquard S."/>
        </authorList>
    </citation>
    <scope>NUCLEOTIDE SEQUENCE</scope>
    <source>
        <strain evidence="6">FSSC 5 MPI-SDFR-AT-0091</strain>
    </source>
</reference>
<evidence type="ECO:0000256" key="2">
    <source>
        <dbReference type="ARBA" id="ARBA00010869"/>
    </source>
</evidence>
<comment type="cofactor">
    <cofactor evidence="1">
        <name>pyridoxal 5'-phosphate</name>
        <dbReference type="ChEBI" id="CHEBI:597326"/>
    </cofactor>
</comment>
<comment type="caution">
    <text evidence="6">The sequence shown here is derived from an EMBL/GenBank/DDBJ whole genome shotgun (WGS) entry which is preliminary data.</text>
</comment>
<dbReference type="Pfam" id="PF00291">
    <property type="entry name" value="PALP"/>
    <property type="match status" value="1"/>
</dbReference>
<evidence type="ECO:0000313" key="7">
    <source>
        <dbReference type="Proteomes" id="UP000736672"/>
    </source>
</evidence>
<dbReference type="Proteomes" id="UP000736672">
    <property type="component" value="Unassembled WGS sequence"/>
</dbReference>
<dbReference type="GO" id="GO:0000287">
    <property type="term" value="F:magnesium ion binding"/>
    <property type="evidence" value="ECO:0007669"/>
    <property type="project" value="TreeGrafter"/>
</dbReference>
<evidence type="ECO:0000256" key="3">
    <source>
        <dbReference type="ARBA" id="ARBA00022898"/>
    </source>
</evidence>
<accession>A0A9P9G8N0</accession>
<keyword evidence="7" id="KW-1185">Reference proteome</keyword>
<evidence type="ECO:0000256" key="4">
    <source>
        <dbReference type="ARBA" id="ARBA00023239"/>
    </source>
</evidence>
<gene>
    <name evidence="6" type="ORF">B0J15DRAFT_571127</name>
</gene>
<comment type="similarity">
    <text evidence="2">Belongs to the serine/threonine dehydratase family.</text>
</comment>
<evidence type="ECO:0000259" key="5">
    <source>
        <dbReference type="Pfam" id="PF00291"/>
    </source>
</evidence>
<dbReference type="GO" id="GO:0005524">
    <property type="term" value="F:ATP binding"/>
    <property type="evidence" value="ECO:0007669"/>
    <property type="project" value="TreeGrafter"/>
</dbReference>
<dbReference type="CDD" id="cd01562">
    <property type="entry name" value="Thr-dehyd"/>
    <property type="match status" value="1"/>
</dbReference>
<dbReference type="PANTHER" id="PTHR43050:SF1">
    <property type="entry name" value="SERINE RACEMASE"/>
    <property type="match status" value="1"/>
</dbReference>
<name>A0A9P9G8N0_FUSSL</name>
<dbReference type="FunFam" id="3.40.50.1100:FF:000005">
    <property type="entry name" value="Threonine dehydratase catabolic"/>
    <property type="match status" value="1"/>
</dbReference>
<dbReference type="GO" id="GO:0030170">
    <property type="term" value="F:pyridoxal phosphate binding"/>
    <property type="evidence" value="ECO:0007669"/>
    <property type="project" value="TreeGrafter"/>
</dbReference>
<evidence type="ECO:0000256" key="1">
    <source>
        <dbReference type="ARBA" id="ARBA00001933"/>
    </source>
</evidence>
<dbReference type="GO" id="GO:0008721">
    <property type="term" value="F:D-serine ammonia-lyase activity"/>
    <property type="evidence" value="ECO:0007669"/>
    <property type="project" value="TreeGrafter"/>
</dbReference>
<feature type="domain" description="Tryptophan synthase beta chain-like PALP" evidence="5">
    <location>
        <begin position="60"/>
        <end position="319"/>
    </location>
</feature>
<dbReference type="GO" id="GO:0018114">
    <property type="term" value="F:threonine racemase activity"/>
    <property type="evidence" value="ECO:0007669"/>
    <property type="project" value="TreeGrafter"/>
</dbReference>
<evidence type="ECO:0000313" key="6">
    <source>
        <dbReference type="EMBL" id="KAH7234571.1"/>
    </source>
</evidence>
<dbReference type="SUPFAM" id="SSF53686">
    <property type="entry name" value="Tryptophan synthase beta subunit-like PLP-dependent enzymes"/>
    <property type="match status" value="1"/>
</dbReference>
<proteinExistence type="inferred from homology"/>
<dbReference type="GO" id="GO:0003941">
    <property type="term" value="F:L-serine ammonia-lyase activity"/>
    <property type="evidence" value="ECO:0007669"/>
    <property type="project" value="TreeGrafter"/>
</dbReference>
<dbReference type="InterPro" id="IPR001926">
    <property type="entry name" value="TrpB-like_PALP"/>
</dbReference>
<dbReference type="Gene3D" id="3.40.50.1100">
    <property type="match status" value="2"/>
</dbReference>
<dbReference type="InterPro" id="IPR036052">
    <property type="entry name" value="TrpB-like_PALP_sf"/>
</dbReference>
<keyword evidence="4" id="KW-0456">Lyase</keyword>
<dbReference type="AlphaFoldDB" id="A0A9P9G8N0"/>
<organism evidence="6 7">
    <name type="scientific">Fusarium solani</name>
    <name type="common">Filamentous fungus</name>
    <dbReference type="NCBI Taxonomy" id="169388"/>
    <lineage>
        <taxon>Eukaryota</taxon>
        <taxon>Fungi</taxon>
        <taxon>Dikarya</taxon>
        <taxon>Ascomycota</taxon>
        <taxon>Pezizomycotina</taxon>
        <taxon>Sordariomycetes</taxon>
        <taxon>Hypocreomycetidae</taxon>
        <taxon>Hypocreales</taxon>
        <taxon>Nectriaceae</taxon>
        <taxon>Fusarium</taxon>
        <taxon>Fusarium solani species complex</taxon>
    </lineage>
</organism>
<sequence>MANLETCPPLTRGAVLEAHKLIETHIHRTPVITSKILNKMASTPRESTSINDSSPARPVIRLHFKCENMQRMGAFKARGAFHAIERLLQEPGWVENGGKEKGVVGFSSGNHAQALALAATDKGIKSYIVMPSTTRPNKIAATKGYGAEVIFSGPQFEDREVVAAKVVNDTGARLVPPHDHPDIILGQATAGLEFQQQVKDLDAILSPCSGGGLLSGTALSCEGTDIRVFGAEPEFEGADDGRRGYYSGTRIAKVSTRTIADGLIGTISSHPWSIIYERRLVSGMYAVSEEEIVEATKLMLERLKIWVEPSAAVPLAVVLFNEDFRSMVEREAGDQGWDIGIIVSGGNINAEGMAKLFSSS</sequence>
<dbReference type="PANTHER" id="PTHR43050">
    <property type="entry name" value="SERINE / THREONINE RACEMASE FAMILY MEMBER"/>
    <property type="match status" value="1"/>
</dbReference>
<dbReference type="GO" id="GO:0030378">
    <property type="term" value="F:serine racemase activity"/>
    <property type="evidence" value="ECO:0007669"/>
    <property type="project" value="TreeGrafter"/>
</dbReference>
<dbReference type="OrthoDB" id="271064at2759"/>
<dbReference type="EMBL" id="JAGTJS010000025">
    <property type="protein sequence ID" value="KAH7234571.1"/>
    <property type="molecule type" value="Genomic_DNA"/>
</dbReference>
<protein>
    <submittedName>
        <fullName evidence="6">Tryptophan synthase beta subunit-like PLP-dependent enzyme</fullName>
    </submittedName>
</protein>